<evidence type="ECO:0000313" key="7">
    <source>
        <dbReference type="EMBL" id="PZQ64300.1"/>
    </source>
</evidence>
<keyword evidence="3" id="KW-0472">Membrane</keyword>
<dbReference type="Gene3D" id="3.40.50.300">
    <property type="entry name" value="P-loop containing nucleotide triphosphate hydrolases"/>
    <property type="match status" value="1"/>
</dbReference>
<evidence type="ECO:0000256" key="5">
    <source>
        <dbReference type="ARBA" id="ARBA00022840"/>
    </source>
</evidence>
<keyword evidence="2" id="KW-0813">Transport</keyword>
<dbReference type="GO" id="GO:0016887">
    <property type="term" value="F:ATP hydrolysis activity"/>
    <property type="evidence" value="ECO:0007669"/>
    <property type="project" value="InterPro"/>
</dbReference>
<dbReference type="InterPro" id="IPR050166">
    <property type="entry name" value="ABC_transporter_ATP-bind"/>
</dbReference>
<sequence>MDSTLDTPTHPWLLPRSTAPDRERCYLTVQQVGKTYATRNGDVHAVERADFDIDEGDFVSLVGPSGCGKSTLMSMIGGLELPTAGRIAVDGRAVDGPRRDFGYVFQDATLLPWKSVLENVLFPIRTQKRVLADHLPEAERLLKLTGLWDFRDKRPAELSGGMRQRVAICRGLVNDPRLLMMDEPFSALDAITRDDMNLMLAQLWDQVHKTAVFITHSIREAVFLSDRVLVMNARPSRIVADIRVPFERPRRAQMQEHPLFNEICAFVREKIHEAHDSRRADAR</sequence>
<evidence type="ECO:0000256" key="1">
    <source>
        <dbReference type="ARBA" id="ARBA00005417"/>
    </source>
</evidence>
<dbReference type="PANTHER" id="PTHR42788:SF13">
    <property type="entry name" value="ALIPHATIC SULFONATES IMPORT ATP-BINDING PROTEIN SSUB"/>
    <property type="match status" value="1"/>
</dbReference>
<dbReference type="InterPro" id="IPR027417">
    <property type="entry name" value="P-loop_NTPase"/>
</dbReference>
<dbReference type="SUPFAM" id="SSF52540">
    <property type="entry name" value="P-loop containing nucleoside triphosphate hydrolases"/>
    <property type="match status" value="1"/>
</dbReference>
<dbReference type="InterPro" id="IPR017871">
    <property type="entry name" value="ABC_transporter-like_CS"/>
</dbReference>
<name>A0A2W5RM26_VARPD</name>
<dbReference type="PANTHER" id="PTHR42788">
    <property type="entry name" value="TAURINE IMPORT ATP-BINDING PROTEIN-RELATED"/>
    <property type="match status" value="1"/>
</dbReference>
<keyword evidence="5" id="KW-0067">ATP-binding</keyword>
<dbReference type="PROSITE" id="PS00211">
    <property type="entry name" value="ABC_TRANSPORTER_1"/>
    <property type="match status" value="1"/>
</dbReference>
<keyword evidence="3" id="KW-1003">Cell membrane</keyword>
<protein>
    <recommendedName>
        <fullName evidence="6">ABC transporter domain-containing protein</fullName>
    </recommendedName>
</protein>
<comment type="caution">
    <text evidence="7">The sequence shown here is derived from an EMBL/GenBank/DDBJ whole genome shotgun (WGS) entry which is preliminary data.</text>
</comment>
<dbReference type="Pfam" id="PF00005">
    <property type="entry name" value="ABC_tran"/>
    <property type="match status" value="1"/>
</dbReference>
<dbReference type="Proteomes" id="UP000249135">
    <property type="component" value="Unassembled WGS sequence"/>
</dbReference>
<comment type="similarity">
    <text evidence="1">Belongs to the ABC transporter superfamily.</text>
</comment>
<gene>
    <name evidence="7" type="ORF">DI563_26880</name>
</gene>
<dbReference type="AlphaFoldDB" id="A0A2W5RM26"/>
<dbReference type="CDD" id="cd03293">
    <property type="entry name" value="ABC_NrtD_SsuB_transporters"/>
    <property type="match status" value="1"/>
</dbReference>
<feature type="domain" description="ABC transporter" evidence="6">
    <location>
        <begin position="27"/>
        <end position="258"/>
    </location>
</feature>
<dbReference type="EMBL" id="QFPP01000553">
    <property type="protein sequence ID" value="PZQ64300.1"/>
    <property type="molecule type" value="Genomic_DNA"/>
</dbReference>
<keyword evidence="4" id="KW-0547">Nucleotide-binding</keyword>
<accession>A0A2W5RM26</accession>
<organism evidence="7 8">
    <name type="scientific">Variovorax paradoxus</name>
    <dbReference type="NCBI Taxonomy" id="34073"/>
    <lineage>
        <taxon>Bacteria</taxon>
        <taxon>Pseudomonadati</taxon>
        <taxon>Pseudomonadota</taxon>
        <taxon>Betaproteobacteria</taxon>
        <taxon>Burkholderiales</taxon>
        <taxon>Comamonadaceae</taxon>
        <taxon>Variovorax</taxon>
    </lineage>
</organism>
<dbReference type="InterPro" id="IPR003593">
    <property type="entry name" value="AAA+_ATPase"/>
</dbReference>
<evidence type="ECO:0000259" key="6">
    <source>
        <dbReference type="PROSITE" id="PS50893"/>
    </source>
</evidence>
<evidence type="ECO:0000313" key="8">
    <source>
        <dbReference type="Proteomes" id="UP000249135"/>
    </source>
</evidence>
<reference evidence="7 8" key="1">
    <citation type="submission" date="2017-08" db="EMBL/GenBank/DDBJ databases">
        <title>Infants hospitalized years apart are colonized by the same room-sourced microbial strains.</title>
        <authorList>
            <person name="Brooks B."/>
            <person name="Olm M.R."/>
            <person name="Firek B.A."/>
            <person name="Baker R."/>
            <person name="Thomas B.C."/>
            <person name="Morowitz M.J."/>
            <person name="Banfield J.F."/>
        </authorList>
    </citation>
    <scope>NUCLEOTIDE SEQUENCE [LARGE SCALE GENOMIC DNA]</scope>
    <source>
        <strain evidence="7">S2_005_003_R2_41</strain>
    </source>
</reference>
<dbReference type="PROSITE" id="PS50893">
    <property type="entry name" value="ABC_TRANSPORTER_2"/>
    <property type="match status" value="1"/>
</dbReference>
<dbReference type="SMART" id="SM00382">
    <property type="entry name" value="AAA"/>
    <property type="match status" value="1"/>
</dbReference>
<dbReference type="GO" id="GO:0005524">
    <property type="term" value="F:ATP binding"/>
    <property type="evidence" value="ECO:0007669"/>
    <property type="project" value="UniProtKB-KW"/>
</dbReference>
<dbReference type="InterPro" id="IPR003439">
    <property type="entry name" value="ABC_transporter-like_ATP-bd"/>
</dbReference>
<evidence type="ECO:0000256" key="4">
    <source>
        <dbReference type="ARBA" id="ARBA00022741"/>
    </source>
</evidence>
<proteinExistence type="inferred from homology"/>
<evidence type="ECO:0000256" key="3">
    <source>
        <dbReference type="ARBA" id="ARBA00022475"/>
    </source>
</evidence>
<evidence type="ECO:0000256" key="2">
    <source>
        <dbReference type="ARBA" id="ARBA00022448"/>
    </source>
</evidence>